<sequence>MTPADFFEQAKATLDLAPTTPLQSAYQFGVDADDLANLVLTGIKTATTSAYDLYESDEPLPQVGAYDVILNAKDDPICVTKTDTVTIKPYTAVDAAHAFHEGEGDRSYSYWRQVHDTFFTQEYASVGQNFDPATAKMVLEQFHVVYPISKK</sequence>
<dbReference type="InterPro" id="IPR007374">
    <property type="entry name" value="ASCH_domain"/>
</dbReference>
<protein>
    <submittedName>
        <fullName evidence="2">ASCH domain-containing protein</fullName>
    </submittedName>
</protein>
<gene>
    <name evidence="2" type="ORF">RA086_00230</name>
</gene>
<keyword evidence="3" id="KW-1185">Reference proteome</keyword>
<feature type="domain" description="ASCH" evidence="1">
    <location>
        <begin position="26"/>
        <end position="146"/>
    </location>
</feature>
<dbReference type="Pfam" id="PF04266">
    <property type="entry name" value="ASCH"/>
    <property type="match status" value="1"/>
</dbReference>
<evidence type="ECO:0000259" key="1">
    <source>
        <dbReference type="SMART" id="SM01022"/>
    </source>
</evidence>
<reference evidence="2 3" key="1">
    <citation type="journal article" date="2023" name="Int. J. Syst. Evol. Microbiol.">
        <title>Lactiplantibacillus brownii sp. nov., a novel psychrotolerant species isolated from sauerkraut.</title>
        <authorList>
            <person name="Heng Y.C."/>
            <person name="Silvaraju S."/>
            <person name="Lee J.K.Y."/>
            <person name="Kittelmann S."/>
        </authorList>
    </citation>
    <scope>NUCLEOTIDE SEQUENCE [LARGE SCALE GENOMIC DNA]</scope>
    <source>
        <strain evidence="2 3">WILCCON 0030</strain>
    </source>
</reference>
<dbReference type="PANTHER" id="PTHR39203:SF1">
    <property type="entry name" value="CYTOPLASMIC PROTEIN"/>
    <property type="match status" value="1"/>
</dbReference>
<dbReference type="PIRSF" id="PIRSF021320">
    <property type="entry name" value="DUF984"/>
    <property type="match status" value="1"/>
</dbReference>
<dbReference type="SUPFAM" id="SSF88697">
    <property type="entry name" value="PUA domain-like"/>
    <property type="match status" value="1"/>
</dbReference>
<dbReference type="Proteomes" id="UP001227831">
    <property type="component" value="Unassembled WGS sequence"/>
</dbReference>
<name>A0ABU1A5U3_9LACO</name>
<dbReference type="InterPro" id="IPR015947">
    <property type="entry name" value="PUA-like_sf"/>
</dbReference>
<accession>A0ABU1A5U3</accession>
<dbReference type="Gene3D" id="3.10.400.10">
    <property type="entry name" value="Sulfate adenylyltransferase"/>
    <property type="match status" value="1"/>
</dbReference>
<organism evidence="2 3">
    <name type="scientific">Lactiplantibacillus brownii</name>
    <dbReference type="NCBI Taxonomy" id="3069269"/>
    <lineage>
        <taxon>Bacteria</taxon>
        <taxon>Bacillati</taxon>
        <taxon>Bacillota</taxon>
        <taxon>Bacilli</taxon>
        <taxon>Lactobacillales</taxon>
        <taxon>Lactobacillaceae</taxon>
        <taxon>Lactiplantibacillus</taxon>
    </lineage>
</organism>
<evidence type="ECO:0000313" key="2">
    <source>
        <dbReference type="EMBL" id="MDQ7936075.1"/>
    </source>
</evidence>
<dbReference type="EMBL" id="JAVCWF010000001">
    <property type="protein sequence ID" value="MDQ7936075.1"/>
    <property type="molecule type" value="Genomic_DNA"/>
</dbReference>
<evidence type="ECO:0000313" key="3">
    <source>
        <dbReference type="Proteomes" id="UP001227831"/>
    </source>
</evidence>
<dbReference type="RefSeq" id="WP_308701923.1">
    <property type="nucleotide sequence ID" value="NZ_AP027463.1"/>
</dbReference>
<dbReference type="CDD" id="cd06553">
    <property type="entry name" value="ASCH_Ef3133_like"/>
    <property type="match status" value="1"/>
</dbReference>
<comment type="caution">
    <text evidence="2">The sequence shown here is derived from an EMBL/GenBank/DDBJ whole genome shotgun (WGS) entry which is preliminary data.</text>
</comment>
<proteinExistence type="predicted"/>
<dbReference type="SMART" id="SM01022">
    <property type="entry name" value="ASCH"/>
    <property type="match status" value="1"/>
</dbReference>
<dbReference type="InterPro" id="IPR009326">
    <property type="entry name" value="DUF984"/>
</dbReference>
<dbReference type="PANTHER" id="PTHR39203">
    <property type="entry name" value="CYTOPLASMIC PROTEIN-RELATED"/>
    <property type="match status" value="1"/>
</dbReference>